<sequence length="48" mass="5383">MPKLLRDKSFALRHSSFACGRISLAGATGYEEKNLSRSRNIPGYLQIE</sequence>
<dbReference type="Proteomes" id="UP000004358">
    <property type="component" value="Unassembled WGS sequence"/>
</dbReference>
<dbReference type="AlphaFoldDB" id="A3ZLU9"/>
<proteinExistence type="predicted"/>
<name>A3ZLU9_9BACT</name>
<evidence type="ECO:0000313" key="2">
    <source>
        <dbReference type="Proteomes" id="UP000004358"/>
    </source>
</evidence>
<dbReference type="STRING" id="314230.DSM3645_10042"/>
<dbReference type="EMBL" id="AANZ01000001">
    <property type="protein sequence ID" value="EAQ82732.1"/>
    <property type="molecule type" value="Genomic_DNA"/>
</dbReference>
<evidence type="ECO:0000313" key="1">
    <source>
        <dbReference type="EMBL" id="EAQ82732.1"/>
    </source>
</evidence>
<organism evidence="1 2">
    <name type="scientific">Blastopirellula marina DSM 3645</name>
    <dbReference type="NCBI Taxonomy" id="314230"/>
    <lineage>
        <taxon>Bacteria</taxon>
        <taxon>Pseudomonadati</taxon>
        <taxon>Planctomycetota</taxon>
        <taxon>Planctomycetia</taxon>
        <taxon>Pirellulales</taxon>
        <taxon>Pirellulaceae</taxon>
        <taxon>Blastopirellula</taxon>
    </lineage>
</organism>
<comment type="caution">
    <text evidence="1">The sequence shown here is derived from an EMBL/GenBank/DDBJ whole genome shotgun (WGS) entry which is preliminary data.</text>
</comment>
<accession>A3ZLU9</accession>
<reference evidence="1 2" key="1">
    <citation type="submission" date="2006-02" db="EMBL/GenBank/DDBJ databases">
        <authorList>
            <person name="Amann R."/>
            <person name="Ferriera S."/>
            <person name="Johnson J."/>
            <person name="Kravitz S."/>
            <person name="Halpern A."/>
            <person name="Remington K."/>
            <person name="Beeson K."/>
            <person name="Tran B."/>
            <person name="Rogers Y.-H."/>
            <person name="Friedman R."/>
            <person name="Venter J.C."/>
        </authorList>
    </citation>
    <scope>NUCLEOTIDE SEQUENCE [LARGE SCALE GENOMIC DNA]</scope>
    <source>
        <strain evidence="1 2">DSM 3645</strain>
    </source>
</reference>
<protein>
    <submittedName>
        <fullName evidence="1">Uncharacterized protein</fullName>
    </submittedName>
</protein>
<dbReference type="HOGENOM" id="CLU_3150049_0_0_0"/>
<gene>
    <name evidence="1" type="ORF">DSM3645_10042</name>
</gene>